<sequence length="354" mass="41026">KKTSVDRQFKVMNYNVLAQDLIHVHRNLYENHSPEHLTWENRSRLLMEQITTFLPDILTLQEVQESHIGPFYKQLEKYGYRGVFKRRTGNLTDGCALYYMSSLMELVSYKTVEYYRPHINPTLLNRPNVAIVARLRPINKATRVLGRELIVANTHLLYNPRRNDVRFAQIQILLAEIHKIIQNMGSKEPAVLLMGDLNSWPDSPVIKLLEEGSVPSYFSHLPTDSGISNQCIYLNNNECEGVEESKQTNGETCDINSQLDFFKKVDDQHSQLAISHNFNFNSVYNWKNKNDHSLATSYQGRWNMVDYIFYSNNIKLISRLKLPTVEECEHEIGYIPNKTSPSDHFPLAATFIVD</sequence>
<proteinExistence type="predicted"/>
<dbReference type="EMBL" id="GECL01002103">
    <property type="protein sequence ID" value="JAP04021.1"/>
    <property type="molecule type" value="Transcribed_RNA"/>
</dbReference>
<dbReference type="PANTHER" id="PTHR12121">
    <property type="entry name" value="CARBON CATABOLITE REPRESSOR PROTEIN 4"/>
    <property type="match status" value="1"/>
</dbReference>
<feature type="domain" description="Endonuclease/exonuclease/phosphatase" evidence="1">
    <location>
        <begin position="13"/>
        <end position="344"/>
    </location>
</feature>
<dbReference type="Gene3D" id="3.60.10.10">
    <property type="entry name" value="Endonuclease/exonuclease/phosphatase"/>
    <property type="match status" value="1"/>
</dbReference>
<protein>
    <submittedName>
        <fullName evidence="2">Putative transcriptional effector ccr4-related protein</fullName>
    </submittedName>
</protein>
<name>A0A0V0G9T0_TRIDM</name>
<feature type="non-terminal residue" evidence="2">
    <location>
        <position position="1"/>
    </location>
</feature>
<dbReference type="GO" id="GO:0000175">
    <property type="term" value="F:3'-5'-RNA exonuclease activity"/>
    <property type="evidence" value="ECO:0007669"/>
    <property type="project" value="TreeGrafter"/>
</dbReference>
<accession>A0A0V0G9T0</accession>
<evidence type="ECO:0000259" key="1">
    <source>
        <dbReference type="Pfam" id="PF03372"/>
    </source>
</evidence>
<reference evidence="2" key="1">
    <citation type="journal article" date="2018" name="J. Proteomics">
        <title>Exploring the molecular complexity of Triatoma dimidiata sialome.</title>
        <authorList>
            <person name="Santiago P.B."/>
            <person name="de Araujo C.N."/>
            <person name="Charneau S."/>
            <person name="Bastos I.M.D."/>
            <person name="Assumpcao T.C.F."/>
            <person name="Queiroz R.M.L."/>
            <person name="Praca Y.R."/>
            <person name="Cordeiro T.M."/>
            <person name="Garcia C.H.S."/>
            <person name="da Silva I.G."/>
            <person name="Raiol T."/>
            <person name="Motta F.N."/>
            <person name="de Araujo Oliveira J.V."/>
            <person name="de Sousa M.V."/>
            <person name="Ribeiro J.M.C."/>
            <person name="de Santana J.M."/>
        </authorList>
    </citation>
    <scope>NUCLEOTIDE SEQUENCE</scope>
    <source>
        <strain evidence="2">Santander</strain>
        <tissue evidence="2">Salivary glands</tissue>
    </source>
</reference>
<dbReference type="InterPro" id="IPR005135">
    <property type="entry name" value="Endo/exonuclease/phosphatase"/>
</dbReference>
<dbReference type="PANTHER" id="PTHR12121:SF34">
    <property type="entry name" value="PROTEIN ANGEL"/>
    <property type="match status" value="1"/>
</dbReference>
<dbReference type="Pfam" id="PF03372">
    <property type="entry name" value="Exo_endo_phos"/>
    <property type="match status" value="1"/>
</dbReference>
<dbReference type="SUPFAM" id="SSF56219">
    <property type="entry name" value="DNase I-like"/>
    <property type="match status" value="1"/>
</dbReference>
<evidence type="ECO:0000313" key="2">
    <source>
        <dbReference type="EMBL" id="JAP04021.1"/>
    </source>
</evidence>
<dbReference type="InterPro" id="IPR036691">
    <property type="entry name" value="Endo/exonu/phosph_ase_sf"/>
</dbReference>
<dbReference type="AlphaFoldDB" id="A0A0V0G9T0"/>
<dbReference type="InterPro" id="IPR050410">
    <property type="entry name" value="CCR4/nocturin_mRNA_transcr"/>
</dbReference>
<organism evidence="2">
    <name type="scientific">Triatoma dimidiata</name>
    <name type="common">Kissing bug</name>
    <name type="synonym">Meccus dimidiatus</name>
    <dbReference type="NCBI Taxonomy" id="72491"/>
    <lineage>
        <taxon>Eukaryota</taxon>
        <taxon>Metazoa</taxon>
        <taxon>Ecdysozoa</taxon>
        <taxon>Arthropoda</taxon>
        <taxon>Hexapoda</taxon>
        <taxon>Insecta</taxon>
        <taxon>Pterygota</taxon>
        <taxon>Neoptera</taxon>
        <taxon>Paraneoptera</taxon>
        <taxon>Hemiptera</taxon>
        <taxon>Heteroptera</taxon>
        <taxon>Panheteroptera</taxon>
        <taxon>Cimicomorpha</taxon>
        <taxon>Reduviidae</taxon>
        <taxon>Triatominae</taxon>
        <taxon>Triatoma</taxon>
    </lineage>
</organism>